<keyword evidence="2" id="KW-1185">Reference proteome</keyword>
<dbReference type="Proteomes" id="UP000032046">
    <property type="component" value="Unassembled WGS sequence"/>
</dbReference>
<gene>
    <name evidence="1" type="ORF">ST44_11015</name>
</gene>
<reference evidence="1 2" key="1">
    <citation type="submission" date="2015-01" db="EMBL/GenBank/DDBJ databases">
        <title>Comparative genomics of non-oral Prevotella species.</title>
        <authorList>
            <person name="Accetto T."/>
            <person name="Nograsek B."/>
            <person name="Avgustin G."/>
        </authorList>
    </citation>
    <scope>NUCLEOTIDE SEQUENCE [LARGE SCALE GENOMIC DNA]</scope>
    <source>
        <strain evidence="1 2">P5-119</strain>
    </source>
</reference>
<name>A0A0D0IRR6_9BACT</name>
<proteinExistence type="predicted"/>
<dbReference type="AlphaFoldDB" id="A0A0D0IRR6"/>
<organism evidence="1 2">
    <name type="scientific">Prevotella pectinovora</name>
    <dbReference type="NCBI Taxonomy" id="1602169"/>
    <lineage>
        <taxon>Bacteria</taxon>
        <taxon>Pseudomonadati</taxon>
        <taxon>Bacteroidota</taxon>
        <taxon>Bacteroidia</taxon>
        <taxon>Bacteroidales</taxon>
        <taxon>Prevotellaceae</taxon>
        <taxon>Prevotella</taxon>
    </lineage>
</organism>
<sequence length="96" mass="11083">MLKTDSNIIFFPPNGRYEGEKHYICKFLEIPAVILRSLNNRRQANNRSTAEEESLAYGIGNMTVKPQSVVMACLDFEFLEEWILFVIASYCELKTD</sequence>
<comment type="caution">
    <text evidence="1">The sequence shown here is derived from an EMBL/GenBank/DDBJ whole genome shotgun (WGS) entry which is preliminary data.</text>
</comment>
<evidence type="ECO:0000313" key="2">
    <source>
        <dbReference type="Proteomes" id="UP000032046"/>
    </source>
</evidence>
<dbReference type="EMBL" id="JXQK01000080">
    <property type="protein sequence ID" value="KIP60526.1"/>
    <property type="molecule type" value="Genomic_DNA"/>
</dbReference>
<protein>
    <submittedName>
        <fullName evidence="1">Uncharacterized protein</fullName>
    </submittedName>
</protein>
<evidence type="ECO:0000313" key="1">
    <source>
        <dbReference type="EMBL" id="KIP60526.1"/>
    </source>
</evidence>
<accession>A0A0D0IRR6</accession>